<evidence type="ECO:0000313" key="2">
    <source>
        <dbReference type="Proteomes" id="UP000187406"/>
    </source>
</evidence>
<gene>
    <name evidence="1" type="ORF">CFOL_v3_22675</name>
</gene>
<dbReference type="AlphaFoldDB" id="A0A1Q3CG37"/>
<accession>A0A1Q3CG37</accession>
<dbReference type="EMBL" id="BDDD01001932">
    <property type="protein sequence ID" value="GAV79210.1"/>
    <property type="molecule type" value="Genomic_DNA"/>
</dbReference>
<reference evidence="2" key="1">
    <citation type="submission" date="2016-04" db="EMBL/GenBank/DDBJ databases">
        <title>Cephalotus genome sequencing.</title>
        <authorList>
            <person name="Fukushima K."/>
            <person name="Hasebe M."/>
            <person name="Fang X."/>
        </authorList>
    </citation>
    <scope>NUCLEOTIDE SEQUENCE [LARGE SCALE GENOMIC DNA]</scope>
    <source>
        <strain evidence="2">cv. St1</strain>
    </source>
</reference>
<keyword evidence="2" id="KW-1185">Reference proteome</keyword>
<organism evidence="1 2">
    <name type="scientific">Cephalotus follicularis</name>
    <name type="common">Albany pitcher plant</name>
    <dbReference type="NCBI Taxonomy" id="3775"/>
    <lineage>
        <taxon>Eukaryota</taxon>
        <taxon>Viridiplantae</taxon>
        <taxon>Streptophyta</taxon>
        <taxon>Embryophyta</taxon>
        <taxon>Tracheophyta</taxon>
        <taxon>Spermatophyta</taxon>
        <taxon>Magnoliopsida</taxon>
        <taxon>eudicotyledons</taxon>
        <taxon>Gunneridae</taxon>
        <taxon>Pentapetalae</taxon>
        <taxon>rosids</taxon>
        <taxon>fabids</taxon>
        <taxon>Oxalidales</taxon>
        <taxon>Cephalotaceae</taxon>
        <taxon>Cephalotus</taxon>
    </lineage>
</organism>
<sequence>VMNQDFIKLDQFDGTNYTRWRDKMVFLLTALKIYYVLDPALAPVSKPKDDDTEEIKAQREKCELNELVCRGHILSIVTDRLYNLHAYMKLPREIWNALKIQYKNEK</sequence>
<name>A0A1Q3CG37_CEPFO</name>
<protein>
    <recommendedName>
        <fullName evidence="3">UBN2_3 domain-containing protein</fullName>
    </recommendedName>
</protein>
<dbReference type="PANTHER" id="PTHR47592">
    <property type="entry name" value="PBF68 PROTEIN"/>
    <property type="match status" value="1"/>
</dbReference>
<evidence type="ECO:0008006" key="3">
    <source>
        <dbReference type="Google" id="ProtNLM"/>
    </source>
</evidence>
<dbReference type="InParanoid" id="A0A1Q3CG37"/>
<dbReference type="Proteomes" id="UP000187406">
    <property type="component" value="Unassembled WGS sequence"/>
</dbReference>
<feature type="non-terminal residue" evidence="1">
    <location>
        <position position="1"/>
    </location>
</feature>
<comment type="caution">
    <text evidence="1">The sequence shown here is derived from an EMBL/GenBank/DDBJ whole genome shotgun (WGS) entry which is preliminary data.</text>
</comment>
<proteinExistence type="predicted"/>
<evidence type="ECO:0000313" key="1">
    <source>
        <dbReference type="EMBL" id="GAV79210.1"/>
    </source>
</evidence>
<dbReference type="OrthoDB" id="1717187at2759"/>
<dbReference type="PANTHER" id="PTHR47592:SF18">
    <property type="entry name" value="ZINC FINGER, CCHC-TYPE-RELATED"/>
    <property type="match status" value="1"/>
</dbReference>